<reference evidence="9" key="2">
    <citation type="submission" date="2020-09" db="EMBL/GenBank/DDBJ databases">
        <authorList>
            <person name="Sun Q."/>
            <person name="Kim S."/>
        </authorList>
    </citation>
    <scope>NUCLEOTIDE SEQUENCE</scope>
    <source>
        <strain evidence="9">KCTC 42651</strain>
    </source>
</reference>
<dbReference type="RefSeq" id="WP_189986860.1">
    <property type="nucleotide sequence ID" value="NZ_BMZS01000001.1"/>
</dbReference>
<feature type="transmembrane region" description="Helical" evidence="7">
    <location>
        <begin position="134"/>
        <end position="154"/>
    </location>
</feature>
<feature type="transmembrane region" description="Helical" evidence="7">
    <location>
        <begin position="100"/>
        <end position="122"/>
    </location>
</feature>
<evidence type="ECO:0000259" key="8">
    <source>
        <dbReference type="PROSITE" id="PS51202"/>
    </source>
</evidence>
<keyword evidence="5 7" id="KW-1133">Transmembrane helix</keyword>
<dbReference type="Proteomes" id="UP000630353">
    <property type="component" value="Unassembled WGS sequence"/>
</dbReference>
<dbReference type="SUPFAM" id="SSF116726">
    <property type="entry name" value="TrkA C-terminal domain-like"/>
    <property type="match status" value="2"/>
</dbReference>
<keyword evidence="10" id="KW-1185">Reference proteome</keyword>
<dbReference type="GO" id="GO:0008324">
    <property type="term" value="F:monoatomic cation transmembrane transporter activity"/>
    <property type="evidence" value="ECO:0007669"/>
    <property type="project" value="InterPro"/>
</dbReference>
<evidence type="ECO:0000256" key="2">
    <source>
        <dbReference type="ARBA" id="ARBA00022448"/>
    </source>
</evidence>
<dbReference type="Pfam" id="PF02080">
    <property type="entry name" value="TrkA_C"/>
    <property type="match status" value="1"/>
</dbReference>
<dbReference type="PROSITE" id="PS01271">
    <property type="entry name" value="NA_SULFATE"/>
    <property type="match status" value="1"/>
</dbReference>
<dbReference type="EMBL" id="BMZS01000001">
    <property type="protein sequence ID" value="GHD38811.1"/>
    <property type="molecule type" value="Genomic_DNA"/>
</dbReference>
<dbReference type="PRINTS" id="PR00173">
    <property type="entry name" value="EDTRNSPORT"/>
</dbReference>
<proteinExistence type="predicted"/>
<organism evidence="9 10">
    <name type="scientific">Thalassobaculum fulvum</name>
    <dbReference type="NCBI Taxonomy" id="1633335"/>
    <lineage>
        <taxon>Bacteria</taxon>
        <taxon>Pseudomonadati</taxon>
        <taxon>Pseudomonadota</taxon>
        <taxon>Alphaproteobacteria</taxon>
        <taxon>Rhodospirillales</taxon>
        <taxon>Thalassobaculaceae</taxon>
        <taxon>Thalassobaculum</taxon>
    </lineage>
</organism>
<evidence type="ECO:0000256" key="3">
    <source>
        <dbReference type="ARBA" id="ARBA00022692"/>
    </source>
</evidence>
<dbReference type="Gene3D" id="3.30.70.1450">
    <property type="entry name" value="Regulator of K+ conductance, C-terminal domain"/>
    <property type="match status" value="2"/>
</dbReference>
<dbReference type="InterPro" id="IPR004680">
    <property type="entry name" value="Cit_transptr-like_dom"/>
</dbReference>
<dbReference type="GO" id="GO:0005886">
    <property type="term" value="C:plasma membrane"/>
    <property type="evidence" value="ECO:0007669"/>
    <property type="project" value="TreeGrafter"/>
</dbReference>
<keyword evidence="6 7" id="KW-0472">Membrane</keyword>
<feature type="transmembrane region" description="Helical" evidence="7">
    <location>
        <begin position="30"/>
        <end position="49"/>
    </location>
</feature>
<comment type="subcellular location">
    <subcellularLocation>
        <location evidence="1">Membrane</location>
        <topology evidence="1">Multi-pass membrane protein</topology>
    </subcellularLocation>
</comment>
<feature type="transmembrane region" description="Helical" evidence="7">
    <location>
        <begin position="403"/>
        <end position="436"/>
    </location>
</feature>
<sequence>MSFDQSAILAVLVAVVALFVWGRLRVDVVALLALSVSVAIGVVPADTAFAGFGHPAVITVAAVLGLSAALGRTGVIDLIASRIGRLSDNRTVQTSALCGLGGALSGFMNNVGALALLMPVALSMARRGGFRSGMILMPLAFATILGGMTTLIGTPPNLLVSGFRRETAGQGFGLFDFAWVGVPLALAGIAFVTLVGWRLLPVRGRTGGSDDRPFDIASYLTELRVPEGSAVVGKRLDEVLEGVENPPVVDALIRSWNQVVRRLHHAVLQQGDVLLAEGETESIQALVAKGFELVPAKELERGDGGGLVGREALALMEVVVPPRAWIEGRTPATIDLRARYGLNLLAIARSGASLERRLRDQRFAAGDVLLLQGEREGLLEAVRAIGCLPLAERRIALQPGRALVPLAVFGAAVLATAFGLFPAAVSLVAALLGMVLARTIAVREVYDAIDWQVLVLLAAMIPVGGALESTGAARLLAEGLASLAGELPPRLLLGLLLVLTMTLSDVMNNAATAVVMAPIAIGVAAALGVDADPMLMAVAVGASAAFLTPIGHQNNLLVMGPGGYRFGDYWRMGLPLEVLLTALAVWLIPVMWPF</sequence>
<dbReference type="InterPro" id="IPR006037">
    <property type="entry name" value="RCK_C"/>
</dbReference>
<evidence type="ECO:0000256" key="4">
    <source>
        <dbReference type="ARBA" id="ARBA00022737"/>
    </source>
</evidence>
<feature type="transmembrane region" description="Helical" evidence="7">
    <location>
        <begin position="510"/>
        <end position="527"/>
    </location>
</feature>
<accession>A0A919CM01</accession>
<evidence type="ECO:0000313" key="9">
    <source>
        <dbReference type="EMBL" id="GHD38811.1"/>
    </source>
</evidence>
<feature type="transmembrane region" description="Helical" evidence="7">
    <location>
        <begin position="534"/>
        <end position="552"/>
    </location>
</feature>
<feature type="transmembrane region" description="Helical" evidence="7">
    <location>
        <begin position="174"/>
        <end position="197"/>
    </location>
</feature>
<dbReference type="AlphaFoldDB" id="A0A919CM01"/>
<dbReference type="InterPro" id="IPR031312">
    <property type="entry name" value="Na/sul_symport_CS"/>
</dbReference>
<gene>
    <name evidence="9" type="ORF">GCM10017083_00010</name>
</gene>
<feature type="domain" description="RCK C-terminal" evidence="8">
    <location>
        <begin position="207"/>
        <end position="292"/>
    </location>
</feature>
<evidence type="ECO:0000256" key="1">
    <source>
        <dbReference type="ARBA" id="ARBA00004141"/>
    </source>
</evidence>
<keyword evidence="4" id="KW-0677">Repeat</keyword>
<evidence type="ECO:0000256" key="7">
    <source>
        <dbReference type="SAM" id="Phobius"/>
    </source>
</evidence>
<evidence type="ECO:0000313" key="10">
    <source>
        <dbReference type="Proteomes" id="UP000630353"/>
    </source>
</evidence>
<dbReference type="PANTHER" id="PTHR43652:SF2">
    <property type="entry name" value="BASIC AMINO ACID ANTIPORTER YFCC-RELATED"/>
    <property type="match status" value="1"/>
</dbReference>
<feature type="domain" description="RCK C-terminal" evidence="8">
    <location>
        <begin position="303"/>
        <end position="388"/>
    </location>
</feature>
<dbReference type="InterPro" id="IPR051679">
    <property type="entry name" value="DASS-Related_Transporters"/>
</dbReference>
<dbReference type="Pfam" id="PF03600">
    <property type="entry name" value="CitMHS"/>
    <property type="match status" value="1"/>
</dbReference>
<evidence type="ECO:0000256" key="6">
    <source>
        <dbReference type="ARBA" id="ARBA00023136"/>
    </source>
</evidence>
<reference evidence="9" key="1">
    <citation type="journal article" date="2014" name="Int. J. Syst. Evol. Microbiol.">
        <title>Complete genome sequence of Corynebacterium casei LMG S-19264T (=DSM 44701T), isolated from a smear-ripened cheese.</title>
        <authorList>
            <consortium name="US DOE Joint Genome Institute (JGI-PGF)"/>
            <person name="Walter F."/>
            <person name="Albersmeier A."/>
            <person name="Kalinowski J."/>
            <person name="Ruckert C."/>
        </authorList>
    </citation>
    <scope>NUCLEOTIDE SEQUENCE</scope>
    <source>
        <strain evidence="9">KCTC 42651</strain>
    </source>
</reference>
<dbReference type="PROSITE" id="PS51202">
    <property type="entry name" value="RCK_C"/>
    <property type="match status" value="2"/>
</dbReference>
<feature type="transmembrane region" description="Helical" evidence="7">
    <location>
        <begin position="56"/>
        <end position="80"/>
    </location>
</feature>
<name>A0A919CM01_9PROT</name>
<evidence type="ECO:0000256" key="5">
    <source>
        <dbReference type="ARBA" id="ARBA00022989"/>
    </source>
</evidence>
<feature type="transmembrane region" description="Helical" evidence="7">
    <location>
        <begin position="7"/>
        <end position="24"/>
    </location>
</feature>
<dbReference type="GO" id="GO:0006813">
    <property type="term" value="P:potassium ion transport"/>
    <property type="evidence" value="ECO:0007669"/>
    <property type="project" value="InterPro"/>
</dbReference>
<keyword evidence="2" id="KW-0813">Transport</keyword>
<feature type="transmembrane region" description="Helical" evidence="7">
    <location>
        <begin position="572"/>
        <end position="592"/>
    </location>
</feature>
<dbReference type="PANTHER" id="PTHR43652">
    <property type="entry name" value="BASIC AMINO ACID ANTIPORTER YFCC-RELATED"/>
    <property type="match status" value="1"/>
</dbReference>
<protein>
    <submittedName>
        <fullName evidence="9">SLC13 family permease</fullName>
    </submittedName>
</protein>
<keyword evidence="3 7" id="KW-0812">Transmembrane</keyword>
<comment type="caution">
    <text evidence="9">The sequence shown here is derived from an EMBL/GenBank/DDBJ whole genome shotgun (WGS) entry which is preliminary data.</text>
</comment>
<dbReference type="InterPro" id="IPR036721">
    <property type="entry name" value="RCK_C_sf"/>
</dbReference>